<keyword evidence="5 7" id="KW-1133">Transmembrane helix</keyword>
<protein>
    <recommendedName>
        <fullName evidence="7">XK-related protein</fullName>
    </recommendedName>
</protein>
<feature type="compositionally biased region" description="Basic and acidic residues" evidence="8">
    <location>
        <begin position="602"/>
        <end position="618"/>
    </location>
</feature>
<feature type="transmembrane region" description="Helical" evidence="7">
    <location>
        <begin position="69"/>
        <end position="91"/>
    </location>
</feature>
<proteinExistence type="inferred from homology"/>
<dbReference type="PANTHER" id="PTHR16024">
    <property type="entry name" value="XK-RELATED PROTEIN"/>
    <property type="match status" value="1"/>
</dbReference>
<evidence type="ECO:0000256" key="4">
    <source>
        <dbReference type="ARBA" id="ARBA00022692"/>
    </source>
</evidence>
<evidence type="ECO:0000256" key="5">
    <source>
        <dbReference type="ARBA" id="ARBA00022989"/>
    </source>
</evidence>
<feature type="compositionally biased region" description="Basic and acidic residues" evidence="8">
    <location>
        <begin position="681"/>
        <end position="696"/>
    </location>
</feature>
<dbReference type="AlphaFoldDB" id="A0A8E0VI18"/>
<evidence type="ECO:0000313" key="10">
    <source>
        <dbReference type="Proteomes" id="UP000728185"/>
    </source>
</evidence>
<keyword evidence="10" id="KW-1185">Reference proteome</keyword>
<evidence type="ECO:0000256" key="1">
    <source>
        <dbReference type="ARBA" id="ARBA00004651"/>
    </source>
</evidence>
<feature type="compositionally biased region" description="Polar residues" evidence="8">
    <location>
        <begin position="634"/>
        <end position="643"/>
    </location>
</feature>
<feature type="transmembrane region" description="Helical" evidence="7">
    <location>
        <begin position="257"/>
        <end position="281"/>
    </location>
</feature>
<keyword evidence="6 7" id="KW-0472">Membrane</keyword>
<dbReference type="EMBL" id="LUCM01006903">
    <property type="protein sequence ID" value="KAA0190585.1"/>
    <property type="molecule type" value="Genomic_DNA"/>
</dbReference>
<evidence type="ECO:0000256" key="3">
    <source>
        <dbReference type="ARBA" id="ARBA00022475"/>
    </source>
</evidence>
<dbReference type="InterPro" id="IPR050895">
    <property type="entry name" value="XK-related_scramblase"/>
</dbReference>
<feature type="region of interest" description="Disordered" evidence="8">
    <location>
        <begin position="508"/>
        <end position="527"/>
    </location>
</feature>
<feature type="transmembrane region" description="Helical" evidence="7">
    <location>
        <begin position="427"/>
        <end position="454"/>
    </location>
</feature>
<feature type="region of interest" description="Disordered" evidence="8">
    <location>
        <begin position="587"/>
        <end position="726"/>
    </location>
</feature>
<name>A0A8E0VI18_9TREM</name>
<keyword evidence="3" id="KW-1003">Cell membrane</keyword>
<comment type="caution">
    <text evidence="9">The sequence shown here is derived from an EMBL/GenBank/DDBJ whole genome shotgun (WGS) entry which is preliminary data.</text>
</comment>
<feature type="region of interest" description="Disordered" evidence="8">
    <location>
        <begin position="533"/>
        <end position="573"/>
    </location>
</feature>
<dbReference type="GO" id="GO:0005886">
    <property type="term" value="C:plasma membrane"/>
    <property type="evidence" value="ECO:0007669"/>
    <property type="project" value="UniProtKB-SubCell"/>
</dbReference>
<evidence type="ECO:0000313" key="9">
    <source>
        <dbReference type="EMBL" id="KAA0190585.1"/>
    </source>
</evidence>
<organism evidence="9 10">
    <name type="scientific">Fasciolopsis buskii</name>
    <dbReference type="NCBI Taxonomy" id="27845"/>
    <lineage>
        <taxon>Eukaryota</taxon>
        <taxon>Metazoa</taxon>
        <taxon>Spiralia</taxon>
        <taxon>Lophotrochozoa</taxon>
        <taxon>Platyhelminthes</taxon>
        <taxon>Trematoda</taxon>
        <taxon>Digenea</taxon>
        <taxon>Plagiorchiida</taxon>
        <taxon>Echinostomata</taxon>
        <taxon>Echinostomatoidea</taxon>
        <taxon>Fasciolidae</taxon>
        <taxon>Fasciolopsis</taxon>
    </lineage>
</organism>
<dbReference type="OrthoDB" id="6356248at2759"/>
<accession>A0A8E0VI18</accession>
<feature type="transmembrane region" description="Helical" evidence="7">
    <location>
        <begin position="400"/>
        <end position="421"/>
    </location>
</feature>
<evidence type="ECO:0000256" key="8">
    <source>
        <dbReference type="SAM" id="MobiDB-lite"/>
    </source>
</evidence>
<gene>
    <name evidence="9" type="ORF">FBUS_08009</name>
</gene>
<keyword evidence="4 7" id="KW-0812">Transmembrane</keyword>
<sequence>MGSRYTATSLGTTNVESVASVVDDLVSDRGIWRKVFCIVLCVLFVVEAWAVVGLHVINFTNETVLEVTVSVVVLLVGQYIACGLVDGFIYWRRWKQTSEKIHSKSQEENKEAWICMRITLNLLGFAPVARYIDSLVVVKRMLELEKQYMADAVAYAKEFKPPSTLPAGSLISAPPASVHPSSSHKMGSHLSMDPARIRGLNAGLVKVQKIRRRFRRTERDAAYVALASGVAGAGPFVISQGALLFRRVGLNFAMAPTTVVGIIISKVLGIVWLCASLTHFYPASYEQSEVEHDRGISQVPVGGLILLFIVHVIHVTMRCSAFMLFTGQFFSIVLVVIGFHFFCVWITLLVARSCTKPDYSNPVTVERASISGNFLSDLMFSYVGLFEFSNAQAKFTRTRYFIYYFFYYLENASMVGAWYVYFTYPEVWYYLPALLIITIVQLLGFILLQVYLYLYSRPRRKTTLCGLCFAHKDLDANMHFPAAQVQPNELECSLRAYGLNRPNGDGTSGFGVSPSMVSGRTGKTGRWTRTVPGGTCDPMFGQQLSQSAVPTKSRIREKNRPVHLPYTRSQSEFSSTILPAASVVSVPNPTAEHTHSQRPVKRRETNGQNKTDETERPRITSSNRLKLEQEEVSKQYQINSNEPPNQPRLRTDRSVDGRQKRGMKYPLEQEQPQIRYSRHTPRTENNHSRIDSREQLNSEVPKGVFAPRANQGRVRPQWPYARNGRR</sequence>
<feature type="transmembrane region" description="Helical" evidence="7">
    <location>
        <begin position="221"/>
        <end position="245"/>
    </location>
</feature>
<evidence type="ECO:0000256" key="6">
    <source>
        <dbReference type="ARBA" id="ARBA00023136"/>
    </source>
</evidence>
<feature type="compositionally biased region" description="Basic and acidic residues" evidence="8">
    <location>
        <begin position="649"/>
        <end position="659"/>
    </location>
</feature>
<dbReference type="Proteomes" id="UP000728185">
    <property type="component" value="Unassembled WGS sequence"/>
</dbReference>
<comment type="similarity">
    <text evidence="2 7">Belongs to the XK family.</text>
</comment>
<feature type="transmembrane region" description="Helical" evidence="7">
    <location>
        <begin position="301"/>
        <end position="317"/>
    </location>
</feature>
<dbReference type="PANTHER" id="PTHR16024:SF6">
    <property type="entry name" value="XK-RELATED PROTEIN"/>
    <property type="match status" value="1"/>
</dbReference>
<reference evidence="9" key="1">
    <citation type="submission" date="2019-05" db="EMBL/GenBank/DDBJ databases">
        <title>Annotation for the trematode Fasciolopsis buski.</title>
        <authorList>
            <person name="Choi Y.-J."/>
        </authorList>
    </citation>
    <scope>NUCLEOTIDE SEQUENCE</scope>
    <source>
        <strain evidence="9">HT</strain>
        <tissue evidence="9">Whole worm</tissue>
    </source>
</reference>
<evidence type="ECO:0000256" key="7">
    <source>
        <dbReference type="RuleBase" id="RU910716"/>
    </source>
</evidence>
<evidence type="ECO:0000256" key="2">
    <source>
        <dbReference type="ARBA" id="ARBA00008789"/>
    </source>
</evidence>
<feature type="transmembrane region" description="Helical" evidence="7">
    <location>
        <begin position="35"/>
        <end position="57"/>
    </location>
</feature>
<comment type="subcellular location">
    <subcellularLocation>
        <location evidence="1">Cell membrane</location>
        <topology evidence="1">Multi-pass membrane protein</topology>
    </subcellularLocation>
    <subcellularLocation>
        <location evidence="7">Membrane</location>
        <topology evidence="7">Multi-pass membrane protein</topology>
    </subcellularLocation>
</comment>
<feature type="transmembrane region" description="Helical" evidence="7">
    <location>
        <begin position="329"/>
        <end position="350"/>
    </location>
</feature>
<dbReference type="InterPro" id="IPR018629">
    <property type="entry name" value="XK-rel"/>
</dbReference>
<dbReference type="Pfam" id="PF09815">
    <property type="entry name" value="XK-related"/>
    <property type="match status" value="1"/>
</dbReference>